<keyword evidence="16" id="KW-0594">Phospholipid biosynthesis</keyword>
<comment type="similarity">
    <text evidence="5 18">Belongs to the CDS family.</text>
</comment>
<dbReference type="EC" id="2.7.7.41" evidence="6 18"/>
<dbReference type="PANTHER" id="PTHR46382:SF1">
    <property type="entry name" value="PHOSPHATIDATE CYTIDYLYLTRANSFERASE"/>
    <property type="match status" value="1"/>
</dbReference>
<feature type="transmembrane region" description="Helical" evidence="19">
    <location>
        <begin position="109"/>
        <end position="127"/>
    </location>
</feature>
<evidence type="ECO:0000256" key="5">
    <source>
        <dbReference type="ARBA" id="ARBA00010185"/>
    </source>
</evidence>
<dbReference type="InterPro" id="IPR000374">
    <property type="entry name" value="PC_trans"/>
</dbReference>
<evidence type="ECO:0000256" key="3">
    <source>
        <dbReference type="ARBA" id="ARBA00005119"/>
    </source>
</evidence>
<keyword evidence="14" id="KW-0443">Lipid metabolism</keyword>
<evidence type="ECO:0000313" key="21">
    <source>
        <dbReference type="Proteomes" id="UP000013941"/>
    </source>
</evidence>
<comment type="pathway">
    <text evidence="3 18">Phospholipid metabolism; CDP-diacylglycerol biosynthesis; CDP-diacylglycerol from sn-glycerol 3-phosphate: step 3/3.</text>
</comment>
<dbReference type="HOGENOM" id="CLU_037294_2_2_14"/>
<dbReference type="KEGG" id="nzs:SLY_0304"/>
<organism evidence="20 21">
    <name type="scientific">Strawberry lethal yellows phytoplasma (CPA) str. NZSb11</name>
    <dbReference type="NCBI Taxonomy" id="980422"/>
    <lineage>
        <taxon>Bacteria</taxon>
        <taxon>Bacillati</taxon>
        <taxon>Mycoplasmatota</taxon>
        <taxon>Mollicutes</taxon>
        <taxon>Acholeplasmatales</taxon>
        <taxon>Acholeplasmataceae</taxon>
        <taxon>Candidatus Phytoplasma</taxon>
        <taxon>16SrXII (Stolbur group)</taxon>
    </lineage>
</organism>
<evidence type="ECO:0000256" key="7">
    <source>
        <dbReference type="ARBA" id="ARBA00019373"/>
    </source>
</evidence>
<gene>
    <name evidence="20" type="primary">cdsA</name>
    <name evidence="20" type="ORF">SLY_0304</name>
</gene>
<keyword evidence="17" id="KW-1208">Phospholipid metabolism</keyword>
<feature type="transmembrane region" description="Helical" evidence="19">
    <location>
        <begin position="231"/>
        <end position="252"/>
    </location>
</feature>
<keyword evidence="21" id="KW-1185">Reference proteome</keyword>
<keyword evidence="15 19" id="KW-0472">Membrane</keyword>
<keyword evidence="9" id="KW-0444">Lipid biosynthesis</keyword>
<dbReference type="RefSeq" id="WP_015637833.1">
    <property type="nucleotide sequence ID" value="NC_021236.1"/>
</dbReference>
<dbReference type="PATRIC" id="fig|980422.3.peg.282"/>
<evidence type="ECO:0000256" key="12">
    <source>
        <dbReference type="ARBA" id="ARBA00022695"/>
    </source>
</evidence>
<evidence type="ECO:0000256" key="17">
    <source>
        <dbReference type="ARBA" id="ARBA00023264"/>
    </source>
</evidence>
<dbReference type="PANTHER" id="PTHR46382">
    <property type="entry name" value="PHOSPHATIDATE CYTIDYLYLTRANSFERASE"/>
    <property type="match status" value="1"/>
</dbReference>
<dbReference type="GO" id="GO:0016024">
    <property type="term" value="P:CDP-diacylglycerol biosynthetic process"/>
    <property type="evidence" value="ECO:0007669"/>
    <property type="project" value="UniProtKB-UniPathway"/>
</dbReference>
<feature type="transmembrane region" description="Helical" evidence="19">
    <location>
        <begin position="64"/>
        <end position="86"/>
    </location>
</feature>
<evidence type="ECO:0000313" key="20">
    <source>
        <dbReference type="EMBL" id="AGL90226.1"/>
    </source>
</evidence>
<evidence type="ECO:0000256" key="16">
    <source>
        <dbReference type="ARBA" id="ARBA00023209"/>
    </source>
</evidence>
<feature type="transmembrane region" description="Helical" evidence="19">
    <location>
        <begin position="163"/>
        <end position="186"/>
    </location>
</feature>
<dbReference type="AlphaFoldDB" id="R4RP19"/>
<evidence type="ECO:0000256" key="6">
    <source>
        <dbReference type="ARBA" id="ARBA00012487"/>
    </source>
</evidence>
<name>R4RP19_PHYAS</name>
<keyword evidence="11 18" id="KW-0812">Transmembrane</keyword>
<feature type="transmembrane region" description="Helical" evidence="19">
    <location>
        <begin position="7"/>
        <end position="25"/>
    </location>
</feature>
<dbReference type="PROSITE" id="PS01315">
    <property type="entry name" value="CDS"/>
    <property type="match status" value="1"/>
</dbReference>
<keyword evidence="12 18" id="KW-0548">Nucleotidyltransferase</keyword>
<evidence type="ECO:0000256" key="19">
    <source>
        <dbReference type="SAM" id="Phobius"/>
    </source>
</evidence>
<proteinExistence type="inferred from homology"/>
<accession>R4RP19</accession>
<sequence>MNSIKKRIITGMSLVLFSFFFYFLLDEEPKIAFLFFCGLTIVATQEMLIIFNKDKTKIKSGIDFNKKIAIILLTLFSFIIFSIFLFPKEKSFFVFLGSLEEFLLPKEKSFFLLFAPFFLLLFVFVFFTSWNTSDLAKAFLIMLYIGVGMSSFFALVLKPINQLLFFVLIVTLTDSFAFLARFPRFFPFLNLGPLAPHLSPKKTKKGAILGTFGSVITTFIFFLICRKIERYFLFIFFAFLISLISQISDLLASKFKREFVIKDFGNIFPGHGGFLDRFDSWILTSFFSLFFFSAFQFLKT</sequence>
<protein>
    <recommendedName>
        <fullName evidence="7 18">Phosphatidate cytidylyltransferase</fullName>
        <ecNumber evidence="6 18">2.7.7.41</ecNumber>
    </recommendedName>
</protein>
<evidence type="ECO:0000256" key="15">
    <source>
        <dbReference type="ARBA" id="ARBA00023136"/>
    </source>
</evidence>
<evidence type="ECO:0000256" key="14">
    <source>
        <dbReference type="ARBA" id="ARBA00023098"/>
    </source>
</evidence>
<dbReference type="GO" id="GO:0004605">
    <property type="term" value="F:phosphatidate cytidylyltransferase activity"/>
    <property type="evidence" value="ECO:0007669"/>
    <property type="project" value="UniProtKB-EC"/>
</dbReference>
<feature type="transmembrane region" description="Helical" evidence="19">
    <location>
        <begin position="281"/>
        <end position="298"/>
    </location>
</feature>
<reference evidence="20 21" key="1">
    <citation type="journal article" date="2013" name="BMC Genomics">
        <title>Comparison of the complete genome sequence of two closely related isolates of 'Candidatus Phytoplasma australiense' reveals genome plasticity.</title>
        <authorList>
            <person name="Andersen M.T."/>
            <person name="Liefting L.W."/>
            <person name="Havukkala I."/>
            <person name="Beever R.E."/>
        </authorList>
    </citation>
    <scope>NUCLEOTIDE SEQUENCE [LARGE SCALE GENOMIC DNA]</scope>
    <source>
        <strain evidence="20 21">NZSb11</strain>
    </source>
</reference>
<evidence type="ECO:0000256" key="1">
    <source>
        <dbReference type="ARBA" id="ARBA00001698"/>
    </source>
</evidence>
<evidence type="ECO:0000256" key="13">
    <source>
        <dbReference type="ARBA" id="ARBA00022989"/>
    </source>
</evidence>
<evidence type="ECO:0000256" key="4">
    <source>
        <dbReference type="ARBA" id="ARBA00005189"/>
    </source>
</evidence>
<evidence type="ECO:0000256" key="8">
    <source>
        <dbReference type="ARBA" id="ARBA00022475"/>
    </source>
</evidence>
<dbReference type="OrthoDB" id="9799199at2"/>
<comment type="catalytic activity">
    <reaction evidence="1 18">
        <text>a 1,2-diacyl-sn-glycero-3-phosphate + CTP + H(+) = a CDP-1,2-diacyl-sn-glycerol + diphosphate</text>
        <dbReference type="Rhea" id="RHEA:16229"/>
        <dbReference type="ChEBI" id="CHEBI:15378"/>
        <dbReference type="ChEBI" id="CHEBI:33019"/>
        <dbReference type="ChEBI" id="CHEBI:37563"/>
        <dbReference type="ChEBI" id="CHEBI:58332"/>
        <dbReference type="ChEBI" id="CHEBI:58608"/>
        <dbReference type="EC" id="2.7.7.41"/>
    </reaction>
</comment>
<keyword evidence="13 19" id="KW-1133">Transmembrane helix</keyword>
<comment type="pathway">
    <text evidence="4">Lipid metabolism.</text>
</comment>
<dbReference type="GO" id="GO:0005886">
    <property type="term" value="C:plasma membrane"/>
    <property type="evidence" value="ECO:0007669"/>
    <property type="project" value="UniProtKB-SubCell"/>
</dbReference>
<keyword evidence="8" id="KW-1003">Cell membrane</keyword>
<evidence type="ECO:0000256" key="10">
    <source>
        <dbReference type="ARBA" id="ARBA00022679"/>
    </source>
</evidence>
<dbReference type="Proteomes" id="UP000013941">
    <property type="component" value="Chromosome"/>
</dbReference>
<evidence type="ECO:0000256" key="9">
    <source>
        <dbReference type="ARBA" id="ARBA00022516"/>
    </source>
</evidence>
<keyword evidence="10 18" id="KW-0808">Transferase</keyword>
<feature type="transmembrane region" description="Helical" evidence="19">
    <location>
        <begin position="207"/>
        <end position="225"/>
    </location>
</feature>
<evidence type="ECO:0000256" key="11">
    <source>
        <dbReference type="ARBA" id="ARBA00022692"/>
    </source>
</evidence>
<dbReference type="EMBL" id="CP002548">
    <property type="protein sequence ID" value="AGL90226.1"/>
    <property type="molecule type" value="Genomic_DNA"/>
</dbReference>
<comment type="subcellular location">
    <subcellularLocation>
        <location evidence="2">Cell membrane</location>
        <topology evidence="2">Multi-pass membrane protein</topology>
    </subcellularLocation>
</comment>
<feature type="transmembrane region" description="Helical" evidence="19">
    <location>
        <begin position="139"/>
        <end position="157"/>
    </location>
</feature>
<dbReference type="Pfam" id="PF01148">
    <property type="entry name" value="CTP_transf_1"/>
    <property type="match status" value="1"/>
</dbReference>
<evidence type="ECO:0000256" key="18">
    <source>
        <dbReference type="RuleBase" id="RU003938"/>
    </source>
</evidence>
<evidence type="ECO:0000256" key="2">
    <source>
        <dbReference type="ARBA" id="ARBA00004651"/>
    </source>
</evidence>
<dbReference type="UniPathway" id="UPA00557">
    <property type="reaction ID" value="UER00614"/>
</dbReference>